<sequence length="126" mass="14595">MPRKYLFERLQPKLAEYLPEPSESEEVFDLFEHLVSFVWLDNNSQPHQVGQKGPQEVPFGRYIRRIASSPSVEAFPLFEATKVLALRALRFGFFLGNSRRLHEIWLTHRDLAWQAARGSQGSFYGG</sequence>
<dbReference type="EMBL" id="JQNX01000011">
    <property type="protein sequence ID" value="KIE57789.1"/>
    <property type="molecule type" value="Genomic_DNA"/>
</dbReference>
<name>A0ABR4ZU68_9BACT</name>
<organism evidence="1 2">
    <name type="scientific">Methylacidiphilum kamchatkense Kam1</name>
    <dbReference type="NCBI Taxonomy" id="1202785"/>
    <lineage>
        <taxon>Bacteria</taxon>
        <taxon>Pseudomonadati</taxon>
        <taxon>Verrucomicrobiota</taxon>
        <taxon>Methylacidiphilae</taxon>
        <taxon>Methylacidiphilales</taxon>
        <taxon>Methylacidiphilaceae</taxon>
        <taxon>Methylacidiphilum (ex Ratnadevi et al. 2023)</taxon>
    </lineage>
</organism>
<gene>
    <name evidence="1" type="ORF">A946_11175</name>
</gene>
<reference evidence="1 2" key="1">
    <citation type="submission" date="2014-08" db="EMBL/GenBank/DDBJ databases">
        <title>Methylacidiphilum kamchatkense strain Kam1 draft genome sequence.</title>
        <authorList>
            <person name="Birkeland N.-K."/>
            <person name="Erikstad H.A."/>
        </authorList>
    </citation>
    <scope>NUCLEOTIDE SEQUENCE [LARGE SCALE GENOMIC DNA]</scope>
    <source>
        <strain evidence="1 2">Kam1</strain>
    </source>
</reference>
<protein>
    <submittedName>
        <fullName evidence="1">Uncharacterized protein</fullName>
    </submittedName>
</protein>
<comment type="caution">
    <text evidence="1">The sequence shown here is derived from an EMBL/GenBank/DDBJ whole genome shotgun (WGS) entry which is preliminary data.</text>
</comment>
<proteinExistence type="predicted"/>
<dbReference type="Proteomes" id="UP000031594">
    <property type="component" value="Unassembled WGS sequence"/>
</dbReference>
<evidence type="ECO:0000313" key="1">
    <source>
        <dbReference type="EMBL" id="KIE57789.1"/>
    </source>
</evidence>
<accession>A0ABR4ZU68</accession>
<evidence type="ECO:0000313" key="2">
    <source>
        <dbReference type="Proteomes" id="UP000031594"/>
    </source>
</evidence>
<keyword evidence="2" id="KW-1185">Reference proteome</keyword>